<proteinExistence type="predicted"/>
<dbReference type="OrthoDB" id="5422293at2759"/>
<protein>
    <submittedName>
        <fullName evidence="1">Uncharacterized protein</fullName>
    </submittedName>
</protein>
<sequence length="257" mass="30675">MPALLRRHDLSLRLRLRLIFYRYWSRVRRFQTPLRLRQTIARLKNNHPRPWWALLCLFIPYPTWRFRVPDPLSPQQLLGNEQLMLRRRHDADLVNMTAIPLWRARDSPLRSLYRLYESMMSGEYSPMGQETEYFWYQQSWRLGCIPDPADPDPIRYAILACLIEELVGAFNWRLGLGLRRNRKHLLREHNEDPYPPYEPVQGPSWTKDVPPIPRHSLAALPPEFVMDGHLLVLEDKGVSKRFRARNIVTNVGWLYTI</sequence>
<reference evidence="1 2" key="1">
    <citation type="submission" date="2015-07" db="EMBL/GenBank/DDBJ databases">
        <title>Emmonsia species relationships and genome sequence.</title>
        <authorList>
            <person name="Cuomo C.A."/>
            <person name="Schwartz I.S."/>
            <person name="Kenyon C."/>
            <person name="de Hoog G.S."/>
            <person name="Govender N.P."/>
            <person name="Botha A."/>
            <person name="Moreno L."/>
            <person name="de Vries M."/>
            <person name="Munoz J.F."/>
            <person name="Stielow J.B."/>
        </authorList>
    </citation>
    <scope>NUCLEOTIDE SEQUENCE [LARGE SCALE GENOMIC DNA]</scope>
    <source>
        <strain evidence="1 2">CBS 136260</strain>
    </source>
</reference>
<name>A0A1B7NPC4_9EURO</name>
<evidence type="ECO:0000313" key="2">
    <source>
        <dbReference type="Proteomes" id="UP000091918"/>
    </source>
</evidence>
<evidence type="ECO:0000313" key="1">
    <source>
        <dbReference type="EMBL" id="OAX78662.1"/>
    </source>
</evidence>
<dbReference type="AlphaFoldDB" id="A0A1B7NPC4"/>
<gene>
    <name evidence="1" type="ORF">ACJ72_07029</name>
</gene>
<keyword evidence="2" id="KW-1185">Reference proteome</keyword>
<accession>A0A1B7NPC4</accession>
<organism evidence="1 2">
    <name type="scientific">Emergomyces africanus</name>
    <dbReference type="NCBI Taxonomy" id="1955775"/>
    <lineage>
        <taxon>Eukaryota</taxon>
        <taxon>Fungi</taxon>
        <taxon>Dikarya</taxon>
        <taxon>Ascomycota</taxon>
        <taxon>Pezizomycotina</taxon>
        <taxon>Eurotiomycetes</taxon>
        <taxon>Eurotiomycetidae</taxon>
        <taxon>Onygenales</taxon>
        <taxon>Ajellomycetaceae</taxon>
        <taxon>Emergomyces</taxon>
    </lineage>
</organism>
<dbReference type="Proteomes" id="UP000091918">
    <property type="component" value="Unassembled WGS sequence"/>
</dbReference>
<dbReference type="EMBL" id="LGUA01001383">
    <property type="protein sequence ID" value="OAX78662.1"/>
    <property type="molecule type" value="Genomic_DNA"/>
</dbReference>
<comment type="caution">
    <text evidence="1">The sequence shown here is derived from an EMBL/GenBank/DDBJ whole genome shotgun (WGS) entry which is preliminary data.</text>
</comment>